<feature type="transmembrane region" description="Helical" evidence="7">
    <location>
        <begin position="303"/>
        <end position="322"/>
    </location>
</feature>
<name>A0A5A5RFQ2_MICAE</name>
<dbReference type="InterPro" id="IPR050794">
    <property type="entry name" value="CPA2_transporter"/>
</dbReference>
<feature type="transmembrane region" description="Helical" evidence="7">
    <location>
        <begin position="118"/>
        <end position="140"/>
    </location>
</feature>
<keyword evidence="6 7" id="KW-0472">Membrane</keyword>
<dbReference type="Proteomes" id="UP000323569">
    <property type="component" value="Unassembled WGS sequence"/>
</dbReference>
<feature type="transmembrane region" description="Helical" evidence="7">
    <location>
        <begin position="41"/>
        <end position="59"/>
    </location>
</feature>
<keyword evidence="5" id="KW-0406">Ion transport</keyword>
<dbReference type="GO" id="GO:1902600">
    <property type="term" value="P:proton transmembrane transport"/>
    <property type="evidence" value="ECO:0007669"/>
    <property type="project" value="InterPro"/>
</dbReference>
<dbReference type="Gene3D" id="1.20.1530.20">
    <property type="match status" value="1"/>
</dbReference>
<dbReference type="PANTHER" id="PTHR32468:SF0">
    <property type="entry name" value="K(+)_H(+) ANTIPORTER 1"/>
    <property type="match status" value="1"/>
</dbReference>
<dbReference type="GO" id="GO:0016020">
    <property type="term" value="C:membrane"/>
    <property type="evidence" value="ECO:0007669"/>
    <property type="project" value="UniProtKB-SubCell"/>
</dbReference>
<organism evidence="9 10">
    <name type="scientific">Microcystis aeruginosa NIES-2519</name>
    <dbReference type="NCBI Taxonomy" id="2303981"/>
    <lineage>
        <taxon>Bacteria</taxon>
        <taxon>Bacillati</taxon>
        <taxon>Cyanobacteriota</taxon>
        <taxon>Cyanophyceae</taxon>
        <taxon>Oscillatoriophycideae</taxon>
        <taxon>Chroococcales</taxon>
        <taxon>Microcystaceae</taxon>
        <taxon>Microcystis</taxon>
    </lineage>
</organism>
<gene>
    <name evidence="9" type="primary">gerN</name>
    <name evidence="9" type="ORF">MiYa_03554</name>
</gene>
<feature type="transmembrane region" description="Helical" evidence="7">
    <location>
        <begin position="278"/>
        <end position="296"/>
    </location>
</feature>
<reference evidence="9 10" key="1">
    <citation type="submission" date="2018-09" db="EMBL/GenBank/DDBJ databases">
        <title>Evolutionary history of phycoerythrin pigmentation in the water bloom-forming cyanobacterium Microcystis aeruginosa.</title>
        <authorList>
            <person name="Tanabe Y."/>
            <person name="Tanabe Y."/>
            <person name="Yamaguchi H."/>
        </authorList>
    </citation>
    <scope>NUCLEOTIDE SEQUENCE [LARGE SCALE GENOMIC DNA]</scope>
    <source>
        <strain evidence="9 10">NIES-2519</strain>
    </source>
</reference>
<feature type="transmembrane region" description="Helical" evidence="7">
    <location>
        <begin position="79"/>
        <end position="106"/>
    </location>
</feature>
<dbReference type="InterPro" id="IPR038770">
    <property type="entry name" value="Na+/solute_symporter_sf"/>
</dbReference>
<dbReference type="GO" id="GO:0015297">
    <property type="term" value="F:antiporter activity"/>
    <property type="evidence" value="ECO:0007669"/>
    <property type="project" value="InterPro"/>
</dbReference>
<keyword evidence="3 7" id="KW-0812">Transmembrane</keyword>
<feature type="transmembrane region" description="Helical" evidence="7">
    <location>
        <begin position="189"/>
        <end position="211"/>
    </location>
</feature>
<protein>
    <submittedName>
        <fullName evidence="9">Na(+)/H(+)-K(+) antiporter GerN</fullName>
    </submittedName>
</protein>
<dbReference type="PANTHER" id="PTHR32468">
    <property type="entry name" value="CATION/H + ANTIPORTER"/>
    <property type="match status" value="1"/>
</dbReference>
<comment type="caution">
    <text evidence="9">The sequence shown here is derived from an EMBL/GenBank/DDBJ whole genome shotgun (WGS) entry which is preliminary data.</text>
</comment>
<evidence type="ECO:0000256" key="3">
    <source>
        <dbReference type="ARBA" id="ARBA00022692"/>
    </source>
</evidence>
<evidence type="ECO:0000313" key="10">
    <source>
        <dbReference type="Proteomes" id="UP000323569"/>
    </source>
</evidence>
<dbReference type="Pfam" id="PF00999">
    <property type="entry name" value="Na_H_Exchanger"/>
    <property type="match status" value="1"/>
</dbReference>
<evidence type="ECO:0000256" key="1">
    <source>
        <dbReference type="ARBA" id="ARBA00004141"/>
    </source>
</evidence>
<evidence type="ECO:0000256" key="4">
    <source>
        <dbReference type="ARBA" id="ARBA00022989"/>
    </source>
</evidence>
<evidence type="ECO:0000313" key="9">
    <source>
        <dbReference type="EMBL" id="GCA72007.1"/>
    </source>
</evidence>
<feature type="transmembrane region" description="Helical" evidence="7">
    <location>
        <begin position="393"/>
        <end position="417"/>
    </location>
</feature>
<feature type="transmembrane region" description="Helical" evidence="7">
    <location>
        <begin position="152"/>
        <end position="177"/>
    </location>
</feature>
<keyword evidence="2" id="KW-0813">Transport</keyword>
<evidence type="ECO:0000259" key="8">
    <source>
        <dbReference type="Pfam" id="PF00999"/>
    </source>
</evidence>
<feature type="transmembrane region" description="Helical" evidence="7">
    <location>
        <begin position="217"/>
        <end position="241"/>
    </location>
</feature>
<proteinExistence type="predicted"/>
<keyword evidence="4 7" id="KW-1133">Transmembrane helix</keyword>
<sequence>MPTNHDIAVRLFLQLSVILLTCQISSRVFHYLGQTRVVSEMIAGVLLGPSFLGLIAPDAQEFLFPKTLTLALGGSTIDIIHPSMTILFGLSQLGLVLYMFLIGLQFNVGMLSEHIKEASLLSLSGILAPLLLGGGLGFLLSTNNSLFPQTIVPWQAALFMSSAMVITAFPMLARIIYESGLTNSKIGTLAISAAAFDDAVAWAMLAIILATSKNSPVLILMALGGTLVYVITMMFVGRPLFRLFSQATAANKGVTPEIMIALLFTLMLSAWFTDLVRIYAIFGAFMLGAVMPRGVFAKQISGFIEYLNVTLLLPMFFVYSGLNTQIALLAQSTLIGITIITIVIAFICKGGACLLATRIGGSTWREAGLIGSLMNARGLMELILANIGLDNNIITPALFTILVLMAIVTTVAASPLFRLLSARQNS</sequence>
<evidence type="ECO:0000256" key="7">
    <source>
        <dbReference type="SAM" id="Phobius"/>
    </source>
</evidence>
<evidence type="ECO:0000256" key="6">
    <source>
        <dbReference type="ARBA" id="ARBA00023136"/>
    </source>
</evidence>
<feature type="domain" description="Cation/H+ exchanger transmembrane" evidence="8">
    <location>
        <begin position="18"/>
        <end position="412"/>
    </location>
</feature>
<feature type="transmembrane region" description="Helical" evidence="7">
    <location>
        <begin position="367"/>
        <end position="387"/>
    </location>
</feature>
<dbReference type="RefSeq" id="WP_149979540.1">
    <property type="nucleotide sequence ID" value="NZ_BHVO01000078.1"/>
</dbReference>
<feature type="transmembrane region" description="Helical" evidence="7">
    <location>
        <begin position="253"/>
        <end position="272"/>
    </location>
</feature>
<feature type="transmembrane region" description="Helical" evidence="7">
    <location>
        <begin position="334"/>
        <end position="355"/>
    </location>
</feature>
<comment type="subcellular location">
    <subcellularLocation>
        <location evidence="1">Membrane</location>
        <topology evidence="1">Multi-pass membrane protein</topology>
    </subcellularLocation>
</comment>
<dbReference type="AlphaFoldDB" id="A0A5A5RFQ2"/>
<dbReference type="InterPro" id="IPR006153">
    <property type="entry name" value="Cation/H_exchanger_TM"/>
</dbReference>
<feature type="transmembrane region" description="Helical" evidence="7">
    <location>
        <begin position="12"/>
        <end position="29"/>
    </location>
</feature>
<dbReference type="EMBL" id="BHVO01000078">
    <property type="protein sequence ID" value="GCA72007.1"/>
    <property type="molecule type" value="Genomic_DNA"/>
</dbReference>
<evidence type="ECO:0000256" key="2">
    <source>
        <dbReference type="ARBA" id="ARBA00022448"/>
    </source>
</evidence>
<accession>A0A5A5RFQ2</accession>
<evidence type="ECO:0000256" key="5">
    <source>
        <dbReference type="ARBA" id="ARBA00023065"/>
    </source>
</evidence>